<dbReference type="AlphaFoldDB" id="A0A1M7TIE9"/>
<accession>A0A1M7TIE9</accession>
<evidence type="ECO:0000259" key="2">
    <source>
        <dbReference type="Pfam" id="PF13635"/>
    </source>
</evidence>
<dbReference type="STRING" id="1121395.SAMN02745215_02084"/>
<dbReference type="InterPro" id="IPR027417">
    <property type="entry name" value="P-loop_NTPase"/>
</dbReference>
<gene>
    <name evidence="3" type="ORF">SAMN02745215_02084</name>
</gene>
<dbReference type="PANTHER" id="PTHR33295:SF20">
    <property type="entry name" value="ATPASE"/>
    <property type="match status" value="1"/>
</dbReference>
<keyword evidence="4" id="KW-1185">Reference proteome</keyword>
<organism evidence="3 4">
    <name type="scientific">Desulfitobacterium chlororespirans DSM 11544</name>
    <dbReference type="NCBI Taxonomy" id="1121395"/>
    <lineage>
        <taxon>Bacteria</taxon>
        <taxon>Bacillati</taxon>
        <taxon>Bacillota</taxon>
        <taxon>Clostridia</taxon>
        <taxon>Eubacteriales</taxon>
        <taxon>Desulfitobacteriaceae</taxon>
        <taxon>Desulfitobacterium</taxon>
    </lineage>
</organism>
<protein>
    <recommendedName>
        <fullName evidence="5">AAA+ ATPase domain-containing protein</fullName>
    </recommendedName>
</protein>
<evidence type="ECO:0008006" key="5">
    <source>
        <dbReference type="Google" id="ProtNLM"/>
    </source>
</evidence>
<dbReference type="EMBL" id="FRDN01000006">
    <property type="protein sequence ID" value="SHN70497.1"/>
    <property type="molecule type" value="Genomic_DNA"/>
</dbReference>
<evidence type="ECO:0000313" key="4">
    <source>
        <dbReference type="Proteomes" id="UP000184010"/>
    </source>
</evidence>
<name>A0A1M7TIE9_9FIRM</name>
<evidence type="ECO:0000313" key="3">
    <source>
        <dbReference type="EMBL" id="SHN70497.1"/>
    </source>
</evidence>
<feature type="domain" description="AAA" evidence="1">
    <location>
        <begin position="20"/>
        <end position="149"/>
    </location>
</feature>
<evidence type="ECO:0000259" key="1">
    <source>
        <dbReference type="Pfam" id="PF13173"/>
    </source>
</evidence>
<reference evidence="4" key="1">
    <citation type="submission" date="2016-12" db="EMBL/GenBank/DDBJ databases">
        <authorList>
            <person name="Varghese N."/>
            <person name="Submissions S."/>
        </authorList>
    </citation>
    <scope>NUCLEOTIDE SEQUENCE [LARGE SCALE GENOMIC DNA]</scope>
    <source>
        <strain evidence="4">DSM 11544</strain>
    </source>
</reference>
<proteinExistence type="predicted"/>
<feature type="domain" description="DUF4143" evidence="2">
    <location>
        <begin position="199"/>
        <end position="342"/>
    </location>
</feature>
<dbReference type="RefSeq" id="WP_072772531.1">
    <property type="nucleotide sequence ID" value="NZ_FRDN01000006.1"/>
</dbReference>
<dbReference type="Proteomes" id="UP000184010">
    <property type="component" value="Unassembled WGS sequence"/>
</dbReference>
<sequence length="400" mass="45224">MIERKEYLDQLIASREKDIIKIVTGVRRCGKSTLFKLYIDYLKSTGVTDDQIISVNLEDMDYEHLLDYRALYSYVKERLQEGKYAYIFLDEVQNCQGYEKTVDSLYIKPNVDVYIAGSNAHMLSGELATLISGRYITIEMLPLSFKEYCVAQAGNGKSLRDNFNEYLRFGSFPYIAQLERSDAAVVPFIEGIYNTILIKDVAKREGITDIVLLESIIRFVASSIGSPISTKKISDTINSSGRRISVNTVDNYLKALADSYILYKAHRYDIKGRQLLKTLGKYYIVDTGIRNMLLSSSASDIGHLIENVVFLELQRRGYKVNIGKMLENEIDFVASDMSGRAYYQVAASVLDAGTLAREIAPLQKIPDHYPKFLLTLDEVGAGSNYEGIKQVNLINWLLGE</sequence>
<dbReference type="Pfam" id="PF13173">
    <property type="entry name" value="AAA_14"/>
    <property type="match status" value="1"/>
</dbReference>
<dbReference type="InterPro" id="IPR041682">
    <property type="entry name" value="AAA_14"/>
</dbReference>
<dbReference type="Pfam" id="PF13635">
    <property type="entry name" value="DUF4143"/>
    <property type="match status" value="1"/>
</dbReference>
<dbReference type="SUPFAM" id="SSF52540">
    <property type="entry name" value="P-loop containing nucleoside triphosphate hydrolases"/>
    <property type="match status" value="1"/>
</dbReference>
<dbReference type="PANTHER" id="PTHR33295">
    <property type="entry name" value="ATPASE"/>
    <property type="match status" value="1"/>
</dbReference>
<dbReference type="InterPro" id="IPR025420">
    <property type="entry name" value="DUF4143"/>
</dbReference>